<organism evidence="1 2">
    <name type="scientific">Rhodococcus zopfii</name>
    <dbReference type="NCBI Taxonomy" id="43772"/>
    <lineage>
        <taxon>Bacteria</taxon>
        <taxon>Bacillati</taxon>
        <taxon>Actinomycetota</taxon>
        <taxon>Actinomycetes</taxon>
        <taxon>Mycobacteriales</taxon>
        <taxon>Nocardiaceae</taxon>
        <taxon>Rhodococcus</taxon>
    </lineage>
</organism>
<evidence type="ECO:0000313" key="1">
    <source>
        <dbReference type="EMBL" id="MDV2474977.1"/>
    </source>
</evidence>
<accession>A0ABU3WLX4</accession>
<name>A0ABU3WLX4_9NOCA</name>
<dbReference type="InterPro" id="IPR012675">
    <property type="entry name" value="Beta-grasp_dom_sf"/>
</dbReference>
<proteinExistence type="predicted"/>
<gene>
    <name evidence="1" type="ORF">F8M49_05235</name>
</gene>
<sequence length="90" mass="9327">MGDQVTGIEVRYFAAAVDAAGREKETVELAPPADLGALKAALIERHGPSMERVLTVAAFLVGAGPDAELTRDLTRPAGDRVDVLPPFAGG</sequence>
<dbReference type="EMBL" id="WBMO01000001">
    <property type="protein sequence ID" value="MDV2474977.1"/>
    <property type="molecule type" value="Genomic_DNA"/>
</dbReference>
<dbReference type="Proteomes" id="UP001275440">
    <property type="component" value="Unassembled WGS sequence"/>
</dbReference>
<reference evidence="1 2" key="1">
    <citation type="submission" date="2019-10" db="EMBL/GenBank/DDBJ databases">
        <title>Draft Genome Assembly of Rhodococcus zopfii DSM44189.</title>
        <authorList>
            <person name="Sutton J.M."/>
            <person name="Akob D.M."/>
            <person name="Bushman T.J."/>
        </authorList>
    </citation>
    <scope>NUCLEOTIDE SEQUENCE [LARGE SCALE GENOMIC DNA]</scope>
    <source>
        <strain evidence="1 2">DSM 44189</strain>
    </source>
</reference>
<dbReference type="CDD" id="cd00754">
    <property type="entry name" value="Ubl_MoaD"/>
    <property type="match status" value="1"/>
</dbReference>
<keyword evidence="2" id="KW-1185">Reference proteome</keyword>
<comment type="caution">
    <text evidence="1">The sequence shown here is derived from an EMBL/GenBank/DDBJ whole genome shotgun (WGS) entry which is preliminary data.</text>
</comment>
<dbReference type="SUPFAM" id="SSF54285">
    <property type="entry name" value="MoaD/ThiS"/>
    <property type="match status" value="1"/>
</dbReference>
<evidence type="ECO:0000313" key="2">
    <source>
        <dbReference type="Proteomes" id="UP001275440"/>
    </source>
</evidence>
<dbReference type="InterPro" id="IPR016155">
    <property type="entry name" value="Mopterin_synth/thiamin_S_b"/>
</dbReference>
<dbReference type="Gene3D" id="3.10.20.30">
    <property type="match status" value="1"/>
</dbReference>
<protein>
    <submittedName>
        <fullName evidence="1">MoaD/ThiS family protein</fullName>
    </submittedName>
</protein>